<dbReference type="AlphaFoldDB" id="A0AAW0L263"/>
<comment type="caution">
    <text evidence="1">The sequence shown here is derived from an EMBL/GenBank/DDBJ whole genome shotgun (WGS) entry which is preliminary data.</text>
</comment>
<dbReference type="EMBL" id="PKMF04000178">
    <property type="protein sequence ID" value="KAK7844876.1"/>
    <property type="molecule type" value="Genomic_DNA"/>
</dbReference>
<organism evidence="1 2">
    <name type="scientific">Quercus suber</name>
    <name type="common">Cork oak</name>
    <dbReference type="NCBI Taxonomy" id="58331"/>
    <lineage>
        <taxon>Eukaryota</taxon>
        <taxon>Viridiplantae</taxon>
        <taxon>Streptophyta</taxon>
        <taxon>Embryophyta</taxon>
        <taxon>Tracheophyta</taxon>
        <taxon>Spermatophyta</taxon>
        <taxon>Magnoliopsida</taxon>
        <taxon>eudicotyledons</taxon>
        <taxon>Gunneridae</taxon>
        <taxon>Pentapetalae</taxon>
        <taxon>rosids</taxon>
        <taxon>fabids</taxon>
        <taxon>Fagales</taxon>
        <taxon>Fagaceae</taxon>
        <taxon>Quercus</taxon>
    </lineage>
</organism>
<gene>
    <name evidence="1" type="ORF">CFP56_010243</name>
</gene>
<evidence type="ECO:0000313" key="1">
    <source>
        <dbReference type="EMBL" id="KAK7844876.1"/>
    </source>
</evidence>
<reference evidence="1 2" key="1">
    <citation type="journal article" date="2018" name="Sci. Data">
        <title>The draft genome sequence of cork oak.</title>
        <authorList>
            <person name="Ramos A.M."/>
            <person name="Usie A."/>
            <person name="Barbosa P."/>
            <person name="Barros P.M."/>
            <person name="Capote T."/>
            <person name="Chaves I."/>
            <person name="Simoes F."/>
            <person name="Abreu I."/>
            <person name="Carrasquinho I."/>
            <person name="Faro C."/>
            <person name="Guimaraes J.B."/>
            <person name="Mendonca D."/>
            <person name="Nobrega F."/>
            <person name="Rodrigues L."/>
            <person name="Saibo N.J.M."/>
            <person name="Varela M.C."/>
            <person name="Egas C."/>
            <person name="Matos J."/>
            <person name="Miguel C.M."/>
            <person name="Oliveira M.M."/>
            <person name="Ricardo C.P."/>
            <person name="Goncalves S."/>
        </authorList>
    </citation>
    <scope>NUCLEOTIDE SEQUENCE [LARGE SCALE GENOMIC DNA]</scope>
    <source>
        <strain evidence="2">cv. HL8</strain>
    </source>
</reference>
<keyword evidence="2" id="KW-1185">Reference proteome</keyword>
<dbReference type="Proteomes" id="UP000237347">
    <property type="component" value="Unassembled WGS sequence"/>
</dbReference>
<accession>A0AAW0L263</accession>
<protein>
    <submittedName>
        <fullName evidence="1">Uncharacterized protein</fullName>
    </submittedName>
</protein>
<sequence length="178" mass="21361">MLKGLTLEMLQKRIPEMLLKYCLRNKTLVSVLFLDEPELERVLVFLKDELETSCRLQSFHTSIMRDRLRGDPNIIHKGIVLSDDLSRQEYGDHIVQWLFEGDEPIGEKLEEWTNYKKNNTKRLGMELLKIIQAKMHRLKNTWEKKYKHWRQGNLWQDMENKYVEEDKSGNSQSYKSLF</sequence>
<name>A0AAW0L263_QUESU</name>
<evidence type="ECO:0000313" key="2">
    <source>
        <dbReference type="Proteomes" id="UP000237347"/>
    </source>
</evidence>
<proteinExistence type="predicted"/>